<organism evidence="3 4">
    <name type="scientific">Syntrophotalea acetylenica</name>
    <name type="common">Pelobacter acetylenicus</name>
    <dbReference type="NCBI Taxonomy" id="29542"/>
    <lineage>
        <taxon>Bacteria</taxon>
        <taxon>Pseudomonadati</taxon>
        <taxon>Thermodesulfobacteriota</taxon>
        <taxon>Desulfuromonadia</taxon>
        <taxon>Desulfuromonadales</taxon>
        <taxon>Syntrophotaleaceae</taxon>
        <taxon>Syntrophotalea</taxon>
    </lineage>
</organism>
<evidence type="ECO:0000313" key="4">
    <source>
        <dbReference type="Proteomes" id="UP000182264"/>
    </source>
</evidence>
<name>A0A1L3GGA0_SYNAC</name>
<dbReference type="GO" id="GO:0015288">
    <property type="term" value="F:porin activity"/>
    <property type="evidence" value="ECO:0007669"/>
    <property type="project" value="InterPro"/>
</dbReference>
<dbReference type="InterPro" id="IPR023614">
    <property type="entry name" value="Porin_dom_sf"/>
</dbReference>
<feature type="signal peptide" evidence="1">
    <location>
        <begin position="1"/>
        <end position="24"/>
    </location>
</feature>
<dbReference type="STRING" id="29542.A6070_01335"/>
<reference evidence="3 4" key="1">
    <citation type="journal article" date="2017" name="Genome Announc.">
        <title>Complete Genome Sequences of Two Acetylene-Fermenting Pelobacter acetylenicus Strains.</title>
        <authorList>
            <person name="Sutton J.M."/>
            <person name="Baesman S.M."/>
            <person name="Fierst J.L."/>
            <person name="Poret-Peterson A.T."/>
            <person name="Oremland R.S."/>
            <person name="Dunlap D.S."/>
            <person name="Akob D.M."/>
        </authorList>
    </citation>
    <scope>NUCLEOTIDE SEQUENCE [LARGE SCALE GENOMIC DNA]</scope>
    <source>
        <strain evidence="3 4">DSM 3247</strain>
    </source>
</reference>
<evidence type="ECO:0000256" key="1">
    <source>
        <dbReference type="SAM" id="SignalP"/>
    </source>
</evidence>
<sequence length="408" mass="44240">MKSRRFNILAVVAALFFLASSAQAAVVIGGADGWSFSTDGQVNLFGVYQTGDSTPDNVVNPFLGYTDDEGFRLKSGFLPACFAFNIKAPTIGGLDMAARIGFYPEPANANLKNTFDAQIDLREVFFTVDGNFGQVMVGKGLSLFLGTNLLAEQTLLGAGRMAGNLNANVGPTLGRIGFGYVYPQFNAQVRYTTPDMNGFKVAVGVYDPSVIASGVLGGGDYTAEETKLPRFESEISYAGTFGDGNTLKLYMNNLWQEAKNKDDGKDVTAWGVGGGAIVGMGPFELSASGFTGEALGRSIMLDTEALDATGEERETWGWIVQGIYTFGQNKLGISYGGNEFEETSYEKDVRDATGTGEIESQYQLTAMWTHDINAHLKLVTEISHIELEWFNGEEWKVEQFNVGAFFLW</sequence>
<dbReference type="OrthoDB" id="8735103at2"/>
<dbReference type="KEGG" id="pace:A6070_01335"/>
<dbReference type="RefSeq" id="WP_072286712.1">
    <property type="nucleotide sequence ID" value="NZ_CP015455.1"/>
</dbReference>
<dbReference type="InterPro" id="IPR033900">
    <property type="entry name" value="Gram_neg_porin_domain"/>
</dbReference>
<dbReference type="AlphaFoldDB" id="A0A1L3GGA0"/>
<dbReference type="Gene3D" id="2.40.160.10">
    <property type="entry name" value="Porin"/>
    <property type="match status" value="1"/>
</dbReference>
<evidence type="ECO:0000313" key="3">
    <source>
        <dbReference type="EMBL" id="APG24865.1"/>
    </source>
</evidence>
<feature type="domain" description="Porin" evidence="2">
    <location>
        <begin position="12"/>
        <end position="380"/>
    </location>
</feature>
<accession>A0A1L3GGA0</accession>
<gene>
    <name evidence="3" type="ORF">A7E75_07375</name>
</gene>
<dbReference type="SUPFAM" id="SSF56935">
    <property type="entry name" value="Porins"/>
    <property type="match status" value="1"/>
</dbReference>
<dbReference type="EMBL" id="CP015518">
    <property type="protein sequence ID" value="APG24865.1"/>
    <property type="molecule type" value="Genomic_DNA"/>
</dbReference>
<dbReference type="Pfam" id="PF13609">
    <property type="entry name" value="Porin_4"/>
    <property type="match status" value="1"/>
</dbReference>
<evidence type="ECO:0000259" key="2">
    <source>
        <dbReference type="Pfam" id="PF13609"/>
    </source>
</evidence>
<protein>
    <recommendedName>
        <fullName evidence="2">Porin domain-containing protein</fullName>
    </recommendedName>
</protein>
<keyword evidence="1" id="KW-0732">Signal</keyword>
<proteinExistence type="predicted"/>
<dbReference type="Proteomes" id="UP000182264">
    <property type="component" value="Chromosome"/>
</dbReference>
<feature type="chain" id="PRO_5012950417" description="Porin domain-containing protein" evidence="1">
    <location>
        <begin position="25"/>
        <end position="408"/>
    </location>
</feature>
<keyword evidence="4" id="KW-1185">Reference proteome</keyword>
<dbReference type="GO" id="GO:0016020">
    <property type="term" value="C:membrane"/>
    <property type="evidence" value="ECO:0007669"/>
    <property type="project" value="InterPro"/>
</dbReference>